<dbReference type="CDD" id="cd06223">
    <property type="entry name" value="PRTases_typeI"/>
    <property type="match status" value="1"/>
</dbReference>
<dbReference type="InterPro" id="IPR029057">
    <property type="entry name" value="PRTase-like"/>
</dbReference>
<dbReference type="Gene3D" id="3.40.50.2020">
    <property type="match status" value="1"/>
</dbReference>
<reference evidence="3 4" key="1">
    <citation type="submission" date="2020-12" db="EMBL/GenBank/DDBJ databases">
        <title>FDA dAtabase for Regulatory Grade micrObial Sequences (FDA-ARGOS): Supporting development and validation of Infectious Disease Dx tests.</title>
        <authorList>
            <person name="Sproer C."/>
            <person name="Gronow S."/>
            <person name="Severitt S."/>
            <person name="Schroder I."/>
            <person name="Tallon L."/>
            <person name="Sadzewicz L."/>
            <person name="Zhao X."/>
            <person name="Boylan J."/>
            <person name="Ott S."/>
            <person name="Bowen H."/>
            <person name="Vavikolanu K."/>
            <person name="Mehta A."/>
            <person name="Aluvathingal J."/>
            <person name="Nadendla S."/>
            <person name="Lowell S."/>
            <person name="Myers T."/>
            <person name="Yan Y."/>
            <person name="Sichtig H."/>
        </authorList>
    </citation>
    <scope>NUCLEOTIDE SEQUENCE [LARGE SCALE GENOMIC DNA]</scope>
    <source>
        <strain evidence="3 4">FDAARGOS_890</strain>
    </source>
</reference>
<name>A0A7T2YYE3_9BURK</name>
<sequence length="247" mass="27241">MPNLPASWLSRWHAGLPGLLPSQCAVCHRWPARRLCQDCRARWARPMARCGRCAMPLPARTGADGPRTCGACLVKPPPLTHCLAALDYAYPWHTVIGDFKFRGDTGLARSLADLLLELPQAREQLQQCDLLLPMPLSPQRLRERGFHQTLVLARALCSASTRGKLRHQAVQRAHTAQAQHDLPRALRLRQLRTVFAVPPAQLAHVRGRKILLIDDVMTTGASLHALATCLRRAGAAEVSALVLARTP</sequence>
<organism evidence="3 4">
    <name type="scientific">Delftia lacustris</name>
    <dbReference type="NCBI Taxonomy" id="558537"/>
    <lineage>
        <taxon>Bacteria</taxon>
        <taxon>Pseudomonadati</taxon>
        <taxon>Pseudomonadota</taxon>
        <taxon>Betaproteobacteria</taxon>
        <taxon>Burkholderiales</taxon>
        <taxon>Comamonadaceae</taxon>
        <taxon>Delftia</taxon>
    </lineage>
</organism>
<evidence type="ECO:0000256" key="1">
    <source>
        <dbReference type="ARBA" id="ARBA00008007"/>
    </source>
</evidence>
<dbReference type="EMBL" id="CP065748">
    <property type="protein sequence ID" value="QPS84452.1"/>
    <property type="molecule type" value="Genomic_DNA"/>
</dbReference>
<gene>
    <name evidence="3" type="ORF">I6G47_15910</name>
</gene>
<dbReference type="RefSeq" id="WP_034347955.1">
    <property type="nucleotide sequence ID" value="NZ_CP065748.1"/>
</dbReference>
<keyword evidence="4" id="KW-1185">Reference proteome</keyword>
<accession>A0A7T2YYE3</accession>
<dbReference type="PANTHER" id="PTHR47505:SF1">
    <property type="entry name" value="DNA UTILIZATION PROTEIN YHGH"/>
    <property type="match status" value="1"/>
</dbReference>
<protein>
    <submittedName>
        <fullName evidence="3">ComF family protein</fullName>
    </submittedName>
</protein>
<feature type="domain" description="Phosphoribosyltransferase" evidence="2">
    <location>
        <begin position="200"/>
        <end position="245"/>
    </location>
</feature>
<evidence type="ECO:0000313" key="4">
    <source>
        <dbReference type="Proteomes" id="UP000595064"/>
    </source>
</evidence>
<dbReference type="SUPFAM" id="SSF53271">
    <property type="entry name" value="PRTase-like"/>
    <property type="match status" value="1"/>
</dbReference>
<dbReference type="PANTHER" id="PTHR47505">
    <property type="entry name" value="DNA UTILIZATION PROTEIN YHGH"/>
    <property type="match status" value="1"/>
</dbReference>
<dbReference type="InterPro" id="IPR000836">
    <property type="entry name" value="PRTase_dom"/>
</dbReference>
<dbReference type="Pfam" id="PF00156">
    <property type="entry name" value="Pribosyltran"/>
    <property type="match status" value="1"/>
</dbReference>
<comment type="similarity">
    <text evidence="1">Belongs to the ComF/GntX family.</text>
</comment>
<proteinExistence type="inferred from homology"/>
<evidence type="ECO:0000313" key="3">
    <source>
        <dbReference type="EMBL" id="QPS84452.1"/>
    </source>
</evidence>
<evidence type="ECO:0000259" key="2">
    <source>
        <dbReference type="Pfam" id="PF00156"/>
    </source>
</evidence>
<dbReference type="AlphaFoldDB" id="A0A7T2YYE3"/>
<dbReference type="Proteomes" id="UP000595064">
    <property type="component" value="Chromosome"/>
</dbReference>
<dbReference type="InterPro" id="IPR051910">
    <property type="entry name" value="ComF/GntX_DNA_util-trans"/>
</dbReference>
<dbReference type="KEGG" id="dla:I6G47_15910"/>